<evidence type="ECO:0000259" key="8">
    <source>
        <dbReference type="PROSITE" id="PS50001"/>
    </source>
</evidence>
<keyword evidence="15" id="KW-1185">Reference proteome</keyword>
<evidence type="ECO:0000256" key="1">
    <source>
        <dbReference type="ARBA" id="ARBA00022443"/>
    </source>
</evidence>
<feature type="domain" description="PH" evidence="10">
    <location>
        <begin position="511"/>
        <end position="619"/>
    </location>
</feature>
<dbReference type="InterPro" id="IPR035892">
    <property type="entry name" value="C2_domain_sf"/>
</dbReference>
<name>R7TZU0_CAPTE</name>
<dbReference type="PROSITE" id="PS50004">
    <property type="entry name" value="C2"/>
    <property type="match status" value="1"/>
</dbReference>
<dbReference type="CDD" id="cd00275">
    <property type="entry name" value="C2_PLC_like"/>
    <property type="match status" value="1"/>
</dbReference>
<dbReference type="InterPro" id="IPR000980">
    <property type="entry name" value="SH2"/>
</dbReference>
<dbReference type="Gene3D" id="3.20.20.190">
    <property type="entry name" value="Phosphatidylinositol (PI) phosphodiesterase"/>
    <property type="match status" value="2"/>
</dbReference>
<proteinExistence type="predicted"/>
<evidence type="ECO:0000259" key="10">
    <source>
        <dbReference type="PROSITE" id="PS50003"/>
    </source>
</evidence>
<dbReference type="PROSITE" id="PS50007">
    <property type="entry name" value="PIPLC_X_DOMAIN"/>
    <property type="match status" value="1"/>
</dbReference>
<keyword evidence="7" id="KW-0175">Coiled coil</keyword>
<evidence type="ECO:0000256" key="2">
    <source>
        <dbReference type="ARBA" id="ARBA00022837"/>
    </source>
</evidence>
<dbReference type="InterPro" id="IPR036860">
    <property type="entry name" value="SH2_dom_sf"/>
</dbReference>
<organism evidence="13">
    <name type="scientific">Capitella teleta</name>
    <name type="common">Polychaete worm</name>
    <dbReference type="NCBI Taxonomy" id="283909"/>
    <lineage>
        <taxon>Eukaryota</taxon>
        <taxon>Metazoa</taxon>
        <taxon>Spiralia</taxon>
        <taxon>Lophotrochozoa</taxon>
        <taxon>Annelida</taxon>
        <taxon>Polychaeta</taxon>
        <taxon>Sedentaria</taxon>
        <taxon>Scolecida</taxon>
        <taxon>Capitellidae</taxon>
        <taxon>Capitella</taxon>
    </lineage>
</organism>
<keyword evidence="2" id="KW-0106">Calcium</keyword>
<dbReference type="PROSITE" id="PS50002">
    <property type="entry name" value="SH3"/>
    <property type="match status" value="1"/>
</dbReference>
<dbReference type="Pfam" id="PF00018">
    <property type="entry name" value="SH3_1"/>
    <property type="match status" value="1"/>
</dbReference>
<gene>
    <name evidence="13" type="ORF">CAPTEDRAFT_120912</name>
</gene>
<dbReference type="InterPro" id="IPR036028">
    <property type="entry name" value="SH3-like_dom_sf"/>
</dbReference>
<evidence type="ECO:0000259" key="9">
    <source>
        <dbReference type="PROSITE" id="PS50002"/>
    </source>
</evidence>
<dbReference type="Pfam" id="PF00017">
    <property type="entry name" value="SH2"/>
    <property type="match status" value="2"/>
</dbReference>
<protein>
    <recommendedName>
        <fullName evidence="6">Phosphoinositide phospholipase C</fullName>
        <ecNumber evidence="6">3.1.4.11</ecNumber>
    </recommendedName>
</protein>
<dbReference type="InterPro" id="IPR000008">
    <property type="entry name" value="C2_dom"/>
</dbReference>
<dbReference type="SMART" id="SM00148">
    <property type="entry name" value="PLCXc"/>
    <property type="match status" value="1"/>
</dbReference>
<dbReference type="EnsemblMetazoa" id="CapteT120912">
    <property type="protein sequence ID" value="CapteP120912"/>
    <property type="gene ID" value="CapteG120912"/>
</dbReference>
<feature type="non-terminal residue" evidence="13">
    <location>
        <position position="1"/>
    </location>
</feature>
<keyword evidence="6" id="KW-0378">Hydrolase</keyword>
<dbReference type="AlphaFoldDB" id="R7TZU0"/>
<reference evidence="14" key="3">
    <citation type="submission" date="2015-06" db="UniProtKB">
        <authorList>
            <consortium name="EnsemblMetazoa"/>
        </authorList>
    </citation>
    <scope>IDENTIFICATION</scope>
</reference>
<dbReference type="STRING" id="283909.R7TZU0"/>
<evidence type="ECO:0000259" key="12">
    <source>
        <dbReference type="PROSITE" id="PS50008"/>
    </source>
</evidence>
<dbReference type="Pfam" id="PF00387">
    <property type="entry name" value="PI-PLC-Y"/>
    <property type="match status" value="1"/>
</dbReference>
<feature type="coiled-coil region" evidence="7">
    <location>
        <begin position="215"/>
        <end position="242"/>
    </location>
</feature>
<dbReference type="SUPFAM" id="SSF50044">
    <property type="entry name" value="SH3-domain"/>
    <property type="match status" value="1"/>
</dbReference>
<dbReference type="GO" id="GO:0004435">
    <property type="term" value="F:phosphatidylinositol-4,5-bisphosphate phospholipase C activity"/>
    <property type="evidence" value="ECO:0007669"/>
    <property type="project" value="UniProtKB-EC"/>
</dbReference>
<dbReference type="SUPFAM" id="SSF51695">
    <property type="entry name" value="PLC-like phosphodiesterases"/>
    <property type="match status" value="1"/>
</dbReference>
<evidence type="ECO:0000259" key="11">
    <source>
        <dbReference type="PROSITE" id="PS50004"/>
    </source>
</evidence>
<accession>R7TZU0</accession>
<dbReference type="HOGENOM" id="CLU_002738_5_2_1"/>
<dbReference type="EMBL" id="KB308724">
    <property type="protein sequence ID" value="ELT96911.1"/>
    <property type="molecule type" value="Genomic_DNA"/>
</dbReference>
<evidence type="ECO:0000256" key="4">
    <source>
        <dbReference type="PROSITE-ProRule" id="PRU00191"/>
    </source>
</evidence>
<dbReference type="GO" id="GO:0051209">
    <property type="term" value="P:release of sequestered calcium ion into cytosol"/>
    <property type="evidence" value="ECO:0007669"/>
    <property type="project" value="TreeGrafter"/>
</dbReference>
<dbReference type="InterPro" id="IPR001849">
    <property type="entry name" value="PH_domain"/>
</dbReference>
<dbReference type="GO" id="GO:0032587">
    <property type="term" value="C:ruffle membrane"/>
    <property type="evidence" value="ECO:0007669"/>
    <property type="project" value="TreeGrafter"/>
</dbReference>
<dbReference type="GO" id="GO:0046488">
    <property type="term" value="P:phosphatidylinositol metabolic process"/>
    <property type="evidence" value="ECO:0007669"/>
    <property type="project" value="TreeGrafter"/>
</dbReference>
<dbReference type="InterPro" id="IPR000909">
    <property type="entry name" value="PLipase_C_PInositol-sp_X_dom"/>
</dbReference>
<dbReference type="SUPFAM" id="SSF49562">
    <property type="entry name" value="C2 domain (Calcium/lipid-binding domain, CaLB)"/>
    <property type="match status" value="1"/>
</dbReference>
<feature type="domain" description="SH2" evidence="8">
    <location>
        <begin position="369"/>
        <end position="463"/>
    </location>
</feature>
<dbReference type="SMART" id="SM00326">
    <property type="entry name" value="SH3"/>
    <property type="match status" value="1"/>
</dbReference>
<evidence type="ECO:0000256" key="5">
    <source>
        <dbReference type="PROSITE-ProRule" id="PRU00192"/>
    </source>
</evidence>
<feature type="domain" description="SH3" evidence="9">
    <location>
        <begin position="495"/>
        <end position="555"/>
    </location>
</feature>
<sequence>QFLDFLFSDLNSISGGREREMQDMDQPMTDYWIATSHNTYLTGDQIQSRSSCEPYARSLRQGCRCVELDCWDGQDGQPVIFHGYTWTSKISLRDVLITIRANAFFASDYPVILSIENHCSIQQQRVMATLFREILGGCLVTDLRDPCANTMPSPNQLKGKICIKARKSHRMKDYDQCAAQCSTGDDPFSGATKSGLLFEYKPANQIWSPRLCAVKSEKLSMMENVMAENDEAEDEEEDAIYRDVSSNSMDSLVDEPWFHNDLPCGKESAYKLLKKYRFLDGIFLIRPSDTRVNQLCLSFIHEGEVCHSLIYNPPLDMNKFSLNESTWFNSLEELVCYYQKNPMSIKGCKHKLTYIAPKLHLIAHEKEEWYHPNISRYDSENALRCAEVNSYLVRKRDFVQDLVNFSQYSLSFSIPGPVVKHCRIQVKYDFFVIGDSMFHSMSELVQYYTTNSIYRGNKLKYAFTVAMYESMPIPAPRKGGKNRNLRVYVSPDPFTSTLKVRAMYDYKAKRENELSFVKDSIIKNVKKHDDGWWQGDLGINKRLKFPSNFVEIISESTMNQPEMNPTKTLDLTKAVINGGPPNMPHAFTVNLKDKTRLALSAQNEIDKHEWISAIQGCTKKGPKSKNGLRVAQELCELVAFFQPTNFASLEKGARPYKMASMSESQFLPYARMKKSKKMLAVSKTNVIRVYPKAGRLTSSNFDPMPMWNLGCQMTALNYQTPDRAMQLQSGRFAFNQGCGYILKPSCMKHKDYDPFASKPLASISPLTFGIVIVAARHLTRPGRENISPFVQIEVIESSYDTASKYKTRPCDGNALNPVWENETCSFDVTNPELAMIHFSVFDEDSFGDPKLLGQAAFPVTSIKSGYRSVQLKNAYSQQMELASLLVHIDKRNPQVCHQTTFF</sequence>
<dbReference type="GO" id="GO:0016042">
    <property type="term" value="P:lipid catabolic process"/>
    <property type="evidence" value="ECO:0007669"/>
    <property type="project" value="UniProtKB-KW"/>
</dbReference>
<dbReference type="InterPro" id="IPR001711">
    <property type="entry name" value="PLipase_C_Pinositol-sp_Y"/>
</dbReference>
<evidence type="ECO:0000313" key="15">
    <source>
        <dbReference type="Proteomes" id="UP000014760"/>
    </source>
</evidence>
<dbReference type="InterPro" id="IPR001192">
    <property type="entry name" value="PI-PLC_fam"/>
</dbReference>
<evidence type="ECO:0000313" key="14">
    <source>
        <dbReference type="EnsemblMetazoa" id="CapteP120912"/>
    </source>
</evidence>
<dbReference type="EMBL" id="AMQN01000269">
    <property type="status" value="NOT_ANNOTATED_CDS"/>
    <property type="molecule type" value="Genomic_DNA"/>
</dbReference>
<dbReference type="PROSITE" id="PS50008">
    <property type="entry name" value="PIPLC_Y_DOMAIN"/>
    <property type="match status" value="1"/>
</dbReference>
<evidence type="ECO:0000256" key="6">
    <source>
        <dbReference type="RuleBase" id="RU361133"/>
    </source>
</evidence>
<feature type="domain" description="C2" evidence="11">
    <location>
        <begin position="749"/>
        <end position="873"/>
    </location>
</feature>
<dbReference type="Gene3D" id="2.60.40.150">
    <property type="entry name" value="C2 domain"/>
    <property type="match status" value="1"/>
</dbReference>
<evidence type="ECO:0000256" key="3">
    <source>
        <dbReference type="ARBA" id="ARBA00023224"/>
    </source>
</evidence>
<dbReference type="InterPro" id="IPR001452">
    <property type="entry name" value="SH3_domain"/>
</dbReference>
<dbReference type="InterPro" id="IPR017946">
    <property type="entry name" value="PLC-like_Pdiesterase_TIM-brl"/>
</dbReference>
<dbReference type="SMART" id="SM00252">
    <property type="entry name" value="SH2"/>
    <property type="match status" value="2"/>
</dbReference>
<dbReference type="Gene3D" id="3.30.505.10">
    <property type="entry name" value="SH2 domain"/>
    <property type="match status" value="2"/>
</dbReference>
<dbReference type="Pfam" id="PF00388">
    <property type="entry name" value="PI-PLC-X"/>
    <property type="match status" value="1"/>
</dbReference>
<dbReference type="SMART" id="SM00149">
    <property type="entry name" value="PLCYc"/>
    <property type="match status" value="1"/>
</dbReference>
<dbReference type="Pfam" id="PF00168">
    <property type="entry name" value="C2"/>
    <property type="match status" value="1"/>
</dbReference>
<dbReference type="OrthoDB" id="269822at2759"/>
<feature type="domain" description="SH2" evidence="8">
    <location>
        <begin position="257"/>
        <end position="356"/>
    </location>
</feature>
<dbReference type="PROSITE" id="PS50001">
    <property type="entry name" value="SH2"/>
    <property type="match status" value="2"/>
</dbReference>
<dbReference type="Proteomes" id="UP000014760">
    <property type="component" value="Unassembled WGS sequence"/>
</dbReference>
<dbReference type="PRINTS" id="PR00390">
    <property type="entry name" value="PHPHLIPASEC"/>
</dbReference>
<dbReference type="PANTHER" id="PTHR10336">
    <property type="entry name" value="PHOSPHOINOSITIDE-SPECIFIC PHOSPHOLIPASE C FAMILY PROTEIN"/>
    <property type="match status" value="1"/>
</dbReference>
<comment type="catalytic activity">
    <reaction evidence="6">
        <text>a 1,2-diacyl-sn-glycero-3-phospho-(1D-myo-inositol-4,5-bisphosphate) + H2O = 1D-myo-inositol 1,4,5-trisphosphate + a 1,2-diacyl-sn-glycerol + H(+)</text>
        <dbReference type="Rhea" id="RHEA:33179"/>
        <dbReference type="ChEBI" id="CHEBI:15377"/>
        <dbReference type="ChEBI" id="CHEBI:15378"/>
        <dbReference type="ChEBI" id="CHEBI:17815"/>
        <dbReference type="ChEBI" id="CHEBI:58456"/>
        <dbReference type="ChEBI" id="CHEBI:203600"/>
        <dbReference type="EC" id="3.1.4.11"/>
    </reaction>
</comment>
<evidence type="ECO:0000313" key="13">
    <source>
        <dbReference type="EMBL" id="ELT96911.1"/>
    </source>
</evidence>
<dbReference type="Gene3D" id="2.30.30.40">
    <property type="entry name" value="SH3 Domains"/>
    <property type="match status" value="1"/>
</dbReference>
<reference evidence="15" key="1">
    <citation type="submission" date="2012-12" db="EMBL/GenBank/DDBJ databases">
        <authorList>
            <person name="Hellsten U."/>
            <person name="Grimwood J."/>
            <person name="Chapman J.A."/>
            <person name="Shapiro H."/>
            <person name="Aerts A."/>
            <person name="Otillar R.P."/>
            <person name="Terry A.Y."/>
            <person name="Boore J.L."/>
            <person name="Simakov O."/>
            <person name="Marletaz F."/>
            <person name="Cho S.-J."/>
            <person name="Edsinger-Gonzales E."/>
            <person name="Havlak P."/>
            <person name="Kuo D.-H."/>
            <person name="Larsson T."/>
            <person name="Lv J."/>
            <person name="Arendt D."/>
            <person name="Savage R."/>
            <person name="Osoegawa K."/>
            <person name="de Jong P."/>
            <person name="Lindberg D.R."/>
            <person name="Seaver E.C."/>
            <person name="Weisblat D.A."/>
            <person name="Putnam N.H."/>
            <person name="Grigoriev I.V."/>
            <person name="Rokhsar D.S."/>
        </authorList>
    </citation>
    <scope>NUCLEOTIDE SEQUENCE</scope>
    <source>
        <strain evidence="15">I ESC-2004</strain>
    </source>
</reference>
<keyword evidence="4" id="KW-0727">SH2 domain</keyword>
<keyword evidence="3" id="KW-0807">Transducer</keyword>
<dbReference type="PROSITE" id="PS50003">
    <property type="entry name" value="PH_DOMAIN"/>
    <property type="match status" value="1"/>
</dbReference>
<dbReference type="EC" id="3.1.4.11" evidence="6"/>
<keyword evidence="6" id="KW-0442">Lipid degradation</keyword>
<dbReference type="SMART" id="SM00239">
    <property type="entry name" value="C2"/>
    <property type="match status" value="1"/>
</dbReference>
<dbReference type="CDD" id="cd08558">
    <property type="entry name" value="PI-PLCc_eukaryota"/>
    <property type="match status" value="1"/>
</dbReference>
<dbReference type="OMA" id="KEMERTW"/>
<dbReference type="PANTHER" id="PTHR10336:SF159">
    <property type="entry name" value="1-PHOSPHATIDYLINOSITOL 4,5-BISPHOSPHATE PHOSPHODIESTERASE GAMMA"/>
    <property type="match status" value="1"/>
</dbReference>
<reference evidence="13 15" key="2">
    <citation type="journal article" date="2013" name="Nature">
        <title>Insights into bilaterian evolution from three spiralian genomes.</title>
        <authorList>
            <person name="Simakov O."/>
            <person name="Marletaz F."/>
            <person name="Cho S.J."/>
            <person name="Edsinger-Gonzales E."/>
            <person name="Havlak P."/>
            <person name="Hellsten U."/>
            <person name="Kuo D.H."/>
            <person name="Larsson T."/>
            <person name="Lv J."/>
            <person name="Arendt D."/>
            <person name="Savage R."/>
            <person name="Osoegawa K."/>
            <person name="de Jong P."/>
            <person name="Grimwood J."/>
            <person name="Chapman J.A."/>
            <person name="Shapiro H."/>
            <person name="Aerts A."/>
            <person name="Otillar R.P."/>
            <person name="Terry A.Y."/>
            <person name="Boore J.L."/>
            <person name="Grigoriev I.V."/>
            <person name="Lindberg D.R."/>
            <person name="Seaver E.C."/>
            <person name="Weisblat D.A."/>
            <person name="Putnam N.H."/>
            <person name="Rokhsar D.S."/>
        </authorList>
    </citation>
    <scope>NUCLEOTIDE SEQUENCE</scope>
    <source>
        <strain evidence="13 15">I ESC-2004</strain>
    </source>
</reference>
<evidence type="ECO:0000256" key="7">
    <source>
        <dbReference type="SAM" id="Coils"/>
    </source>
</evidence>
<feature type="domain" description="PI-PLC Y-box" evidence="12">
    <location>
        <begin position="634"/>
        <end position="748"/>
    </location>
</feature>
<dbReference type="SUPFAM" id="SSF55550">
    <property type="entry name" value="SH2 domain"/>
    <property type="match status" value="2"/>
</dbReference>
<keyword evidence="1 5" id="KW-0728">SH3 domain</keyword>
<dbReference type="GO" id="GO:0048015">
    <property type="term" value="P:phosphatidylinositol-mediated signaling"/>
    <property type="evidence" value="ECO:0007669"/>
    <property type="project" value="TreeGrafter"/>
</dbReference>
<keyword evidence="6" id="KW-0443">Lipid metabolism</keyword>